<accession>A0A2H3CW17</accession>
<keyword evidence="2" id="KW-1185">Reference proteome</keyword>
<dbReference type="Proteomes" id="UP000217790">
    <property type="component" value="Unassembled WGS sequence"/>
</dbReference>
<reference evidence="2" key="1">
    <citation type="journal article" date="2017" name="Nat. Ecol. Evol.">
        <title>Genome expansion and lineage-specific genetic innovations in the forest pathogenic fungi Armillaria.</title>
        <authorList>
            <person name="Sipos G."/>
            <person name="Prasanna A.N."/>
            <person name="Walter M.C."/>
            <person name="O'Connor E."/>
            <person name="Balint B."/>
            <person name="Krizsan K."/>
            <person name="Kiss B."/>
            <person name="Hess J."/>
            <person name="Varga T."/>
            <person name="Slot J."/>
            <person name="Riley R."/>
            <person name="Boka B."/>
            <person name="Rigling D."/>
            <person name="Barry K."/>
            <person name="Lee J."/>
            <person name="Mihaltcheva S."/>
            <person name="LaButti K."/>
            <person name="Lipzen A."/>
            <person name="Waldron R."/>
            <person name="Moloney N.M."/>
            <person name="Sperisen C."/>
            <person name="Kredics L."/>
            <person name="Vagvoelgyi C."/>
            <person name="Patrignani A."/>
            <person name="Fitzpatrick D."/>
            <person name="Nagy I."/>
            <person name="Doyle S."/>
            <person name="Anderson J.B."/>
            <person name="Grigoriev I.V."/>
            <person name="Gueldener U."/>
            <person name="Muensterkoetter M."/>
            <person name="Nagy L.G."/>
        </authorList>
    </citation>
    <scope>NUCLEOTIDE SEQUENCE [LARGE SCALE GENOMIC DNA]</scope>
    <source>
        <strain evidence="2">Ar21-2</strain>
    </source>
</reference>
<dbReference type="EMBL" id="KZ293737">
    <property type="protein sequence ID" value="PBK80977.1"/>
    <property type="molecule type" value="Genomic_DNA"/>
</dbReference>
<gene>
    <name evidence="1" type="ORF">ARMGADRAFT_1091729</name>
</gene>
<name>A0A2H3CW17_ARMGA</name>
<organism evidence="1 2">
    <name type="scientific">Armillaria gallica</name>
    <name type="common">Bulbous honey fungus</name>
    <name type="synonym">Armillaria bulbosa</name>
    <dbReference type="NCBI Taxonomy" id="47427"/>
    <lineage>
        <taxon>Eukaryota</taxon>
        <taxon>Fungi</taxon>
        <taxon>Dikarya</taxon>
        <taxon>Basidiomycota</taxon>
        <taxon>Agaricomycotina</taxon>
        <taxon>Agaricomycetes</taxon>
        <taxon>Agaricomycetidae</taxon>
        <taxon>Agaricales</taxon>
        <taxon>Marasmiineae</taxon>
        <taxon>Physalacriaceae</taxon>
        <taxon>Armillaria</taxon>
    </lineage>
</organism>
<dbReference type="InParanoid" id="A0A2H3CW17"/>
<evidence type="ECO:0000313" key="2">
    <source>
        <dbReference type="Proteomes" id="UP000217790"/>
    </source>
</evidence>
<protein>
    <submittedName>
        <fullName evidence="1">Uncharacterized protein</fullName>
    </submittedName>
</protein>
<evidence type="ECO:0000313" key="1">
    <source>
        <dbReference type="EMBL" id="PBK80977.1"/>
    </source>
</evidence>
<dbReference type="AlphaFoldDB" id="A0A2H3CW17"/>
<sequence length="124" mass="14011">MTLRSRRTEEDVLIVGSGGLGVPIINGIRPLIFSPLIANATKAFLTPRQYTFVWEQQTCMVICLYLNDGNWLWVVGLGTCHPHSSQRRHRGLPWKRVNSQDGRVSPLKANVVRGFREHTDTVNS</sequence>
<proteinExistence type="predicted"/>